<dbReference type="AlphaFoldDB" id="A0A6C0CAP4"/>
<accession>A0A6C0CAP4</accession>
<reference evidence="1" key="1">
    <citation type="journal article" date="2020" name="Nature">
        <title>Giant virus diversity and host interactions through global metagenomics.</title>
        <authorList>
            <person name="Schulz F."/>
            <person name="Roux S."/>
            <person name="Paez-Espino D."/>
            <person name="Jungbluth S."/>
            <person name="Walsh D.A."/>
            <person name="Denef V.J."/>
            <person name="McMahon K.D."/>
            <person name="Konstantinidis K.T."/>
            <person name="Eloe-Fadrosh E.A."/>
            <person name="Kyrpides N.C."/>
            <person name="Woyke T."/>
        </authorList>
    </citation>
    <scope>NUCLEOTIDE SEQUENCE</scope>
    <source>
        <strain evidence="1">GVMAG-M-3300020192-26</strain>
    </source>
</reference>
<name>A0A6C0CAP4_9ZZZZ</name>
<sequence length="209" mass="24429">MEITNMSSGIIKLLNEKYNKNVIQDCLDITQIISICNLYNNNDNNSSTSISLNDIDFSSPVFKKTSKKNSNILESKEFKKKYSFFVKIIFACLKTNVEIFDIVNESIIFKNIYALLKSIELAKKKLIMEHIEILKNHHRSIAQKIDESYFDDYIPGFIAKNKVIDKILETIKKLIKEGIVNNTDNLFTLVLPYFYTYTKYIEEYNEKMD</sequence>
<protein>
    <submittedName>
        <fullName evidence="1">Uncharacterized protein</fullName>
    </submittedName>
</protein>
<dbReference type="EMBL" id="MN739375">
    <property type="protein sequence ID" value="QHT01511.1"/>
    <property type="molecule type" value="Genomic_DNA"/>
</dbReference>
<proteinExistence type="predicted"/>
<evidence type="ECO:0000313" key="1">
    <source>
        <dbReference type="EMBL" id="QHT01511.1"/>
    </source>
</evidence>
<organism evidence="1">
    <name type="scientific">viral metagenome</name>
    <dbReference type="NCBI Taxonomy" id="1070528"/>
    <lineage>
        <taxon>unclassified sequences</taxon>
        <taxon>metagenomes</taxon>
        <taxon>organismal metagenomes</taxon>
    </lineage>
</organism>